<name>A0A7I8IPN9_SPIIN</name>
<dbReference type="PANTHER" id="PTHR43406:SF1">
    <property type="entry name" value="TRYPTOPHAN SYNTHASE ALPHA CHAIN, CHLOROPLASTIC"/>
    <property type="match status" value="1"/>
</dbReference>
<reference evidence="10 11" key="1">
    <citation type="submission" date="2019-12" db="EMBL/GenBank/DDBJ databases">
        <authorList>
            <person name="Scholz U."/>
            <person name="Mascher M."/>
            <person name="Fiebig A."/>
        </authorList>
    </citation>
    <scope>NUCLEOTIDE SEQUENCE</scope>
</reference>
<evidence type="ECO:0000256" key="7">
    <source>
        <dbReference type="ARBA" id="ARBA00023239"/>
    </source>
</evidence>
<protein>
    <recommendedName>
        <fullName evidence="3">tryptophan synthase</fullName>
        <ecNumber evidence="3">4.2.1.20</ecNumber>
    </recommendedName>
</protein>
<keyword evidence="11" id="KW-1185">Reference proteome</keyword>
<organism evidence="10">
    <name type="scientific">Spirodela intermedia</name>
    <name type="common">Intermediate duckweed</name>
    <dbReference type="NCBI Taxonomy" id="51605"/>
    <lineage>
        <taxon>Eukaryota</taxon>
        <taxon>Viridiplantae</taxon>
        <taxon>Streptophyta</taxon>
        <taxon>Embryophyta</taxon>
        <taxon>Tracheophyta</taxon>
        <taxon>Spermatophyta</taxon>
        <taxon>Magnoliopsida</taxon>
        <taxon>Liliopsida</taxon>
        <taxon>Araceae</taxon>
        <taxon>Lemnoideae</taxon>
        <taxon>Spirodela</taxon>
    </lineage>
</organism>
<keyword evidence="6" id="KW-0057">Aromatic amino acid biosynthesis</keyword>
<dbReference type="GO" id="GO:0005829">
    <property type="term" value="C:cytosol"/>
    <property type="evidence" value="ECO:0007669"/>
    <property type="project" value="TreeGrafter"/>
</dbReference>
<dbReference type="EMBL" id="LR743591">
    <property type="protein sequence ID" value="CAA2619244.1"/>
    <property type="molecule type" value="Genomic_DNA"/>
</dbReference>
<dbReference type="SUPFAM" id="SSF51366">
    <property type="entry name" value="Ribulose-phoshate binding barrel"/>
    <property type="match status" value="2"/>
</dbReference>
<evidence type="ECO:0000256" key="5">
    <source>
        <dbReference type="ARBA" id="ARBA00022822"/>
    </source>
</evidence>
<dbReference type="EC" id="4.2.1.20" evidence="3"/>
<dbReference type="InterPro" id="IPR013785">
    <property type="entry name" value="Aldolase_TIM"/>
</dbReference>
<dbReference type="GO" id="GO:0004834">
    <property type="term" value="F:tryptophan synthase activity"/>
    <property type="evidence" value="ECO:0007669"/>
    <property type="project" value="UniProtKB-EC"/>
</dbReference>
<comment type="catalytic activity">
    <reaction evidence="8">
        <text>(1S,2R)-1-C-(indol-3-yl)glycerol 3-phosphate + L-serine = D-glyceraldehyde 3-phosphate + L-tryptophan + H2O</text>
        <dbReference type="Rhea" id="RHEA:10532"/>
        <dbReference type="ChEBI" id="CHEBI:15377"/>
        <dbReference type="ChEBI" id="CHEBI:33384"/>
        <dbReference type="ChEBI" id="CHEBI:57912"/>
        <dbReference type="ChEBI" id="CHEBI:58866"/>
        <dbReference type="ChEBI" id="CHEBI:59776"/>
        <dbReference type="EC" id="4.2.1.20"/>
    </reaction>
</comment>
<dbReference type="EMBL" id="CACRZD030000004">
    <property type="protein sequence ID" value="CAA6658970.1"/>
    <property type="molecule type" value="Genomic_DNA"/>
</dbReference>
<dbReference type="CDD" id="cd04724">
    <property type="entry name" value="Tryptophan_synthase_alpha"/>
    <property type="match status" value="1"/>
</dbReference>
<evidence type="ECO:0000256" key="1">
    <source>
        <dbReference type="ARBA" id="ARBA00004733"/>
    </source>
</evidence>
<comment type="similarity">
    <text evidence="9">Belongs to the TrpA family.</text>
</comment>
<dbReference type="InterPro" id="IPR011060">
    <property type="entry name" value="RibuloseP-bd_barrel"/>
</dbReference>
<accession>A0A7I8IPN9</accession>
<evidence type="ECO:0000256" key="3">
    <source>
        <dbReference type="ARBA" id="ARBA00012043"/>
    </source>
</evidence>
<dbReference type="GO" id="GO:0009507">
    <property type="term" value="C:chloroplast"/>
    <property type="evidence" value="ECO:0007669"/>
    <property type="project" value="TreeGrafter"/>
</dbReference>
<dbReference type="Proteomes" id="UP001189122">
    <property type="component" value="Unassembled WGS sequence"/>
</dbReference>
<keyword evidence="5" id="KW-0822">Tryptophan biosynthesis</keyword>
<evidence type="ECO:0000256" key="4">
    <source>
        <dbReference type="ARBA" id="ARBA00022605"/>
    </source>
</evidence>
<evidence type="ECO:0000313" key="11">
    <source>
        <dbReference type="Proteomes" id="UP001189122"/>
    </source>
</evidence>
<sequence>MLDACGSDVIELGVPHWNPVMDGPVIQVGRRRSFPLSSARDTISVERKTKNLSLRFQRAFERALATGVDVDAIMAMLSEVVPELSCPITVLSYFHPVLEYGVSKFLAAMNEVGARGLIVPDLPLEEAETLRKEAKTKKIEMVFHTTPSTQKGRTREIAKASEGFLYLVKTRQSSPLNIGPPRQETDKPVAVGFGVSEPEHVRQLSAWGADGVIVGSALVQRLARRCHPAKG</sequence>
<gene>
    <name evidence="10" type="ORF">SI7747_04005411</name>
</gene>
<keyword evidence="4" id="KW-0028">Amino-acid biosynthesis</keyword>
<dbReference type="Gene3D" id="3.20.20.70">
    <property type="entry name" value="Aldolase class I"/>
    <property type="match status" value="1"/>
</dbReference>
<evidence type="ECO:0000256" key="6">
    <source>
        <dbReference type="ARBA" id="ARBA00023141"/>
    </source>
</evidence>
<dbReference type="InterPro" id="IPR002028">
    <property type="entry name" value="Trp_synthase_suA"/>
</dbReference>
<dbReference type="UniPathway" id="UPA00035">
    <property type="reaction ID" value="UER00044"/>
</dbReference>
<dbReference type="Pfam" id="PF00290">
    <property type="entry name" value="Trp_syntA"/>
    <property type="match status" value="2"/>
</dbReference>
<evidence type="ECO:0000313" key="10">
    <source>
        <dbReference type="EMBL" id="CAA2619244.1"/>
    </source>
</evidence>
<proteinExistence type="inferred from homology"/>
<keyword evidence="7" id="KW-0456">Lyase</keyword>
<comment type="pathway">
    <text evidence="1">Amino-acid biosynthesis; L-tryptophan biosynthesis; L-tryptophan from chorismate: step 5/5.</text>
</comment>
<comment type="subunit">
    <text evidence="2">Tetramer of two alpha and two beta chains.</text>
</comment>
<evidence type="ECO:0000256" key="8">
    <source>
        <dbReference type="ARBA" id="ARBA00049047"/>
    </source>
</evidence>
<dbReference type="AlphaFoldDB" id="A0A7I8IPN9"/>
<evidence type="ECO:0000256" key="9">
    <source>
        <dbReference type="RuleBase" id="RU003662"/>
    </source>
</evidence>
<dbReference type="NCBIfam" id="TIGR00262">
    <property type="entry name" value="trpA"/>
    <property type="match status" value="1"/>
</dbReference>
<evidence type="ECO:0000256" key="2">
    <source>
        <dbReference type="ARBA" id="ARBA00011270"/>
    </source>
</evidence>
<dbReference type="PANTHER" id="PTHR43406">
    <property type="entry name" value="TRYPTOPHAN SYNTHASE, ALPHA CHAIN"/>
    <property type="match status" value="1"/>
</dbReference>